<accession>A0A8H6I1F4</accession>
<dbReference type="EMBL" id="JACGCI010000023">
    <property type="protein sequence ID" value="KAF6757155.1"/>
    <property type="molecule type" value="Genomic_DNA"/>
</dbReference>
<proteinExistence type="predicted"/>
<evidence type="ECO:0008006" key="3">
    <source>
        <dbReference type="Google" id="ProtNLM"/>
    </source>
</evidence>
<gene>
    <name evidence="1" type="ORF">DFP72DRAFT_1168416</name>
</gene>
<protein>
    <recommendedName>
        <fullName evidence="3">F-box domain-containing protein</fullName>
    </recommendedName>
</protein>
<evidence type="ECO:0000313" key="2">
    <source>
        <dbReference type="Proteomes" id="UP000521943"/>
    </source>
</evidence>
<organism evidence="1 2">
    <name type="scientific">Ephemerocybe angulata</name>
    <dbReference type="NCBI Taxonomy" id="980116"/>
    <lineage>
        <taxon>Eukaryota</taxon>
        <taxon>Fungi</taxon>
        <taxon>Dikarya</taxon>
        <taxon>Basidiomycota</taxon>
        <taxon>Agaricomycotina</taxon>
        <taxon>Agaricomycetes</taxon>
        <taxon>Agaricomycetidae</taxon>
        <taxon>Agaricales</taxon>
        <taxon>Agaricineae</taxon>
        <taxon>Psathyrellaceae</taxon>
        <taxon>Ephemerocybe</taxon>
    </lineage>
</organism>
<comment type="caution">
    <text evidence="1">The sequence shown here is derived from an EMBL/GenBank/DDBJ whole genome shotgun (WGS) entry which is preliminary data.</text>
</comment>
<evidence type="ECO:0000313" key="1">
    <source>
        <dbReference type="EMBL" id="KAF6757155.1"/>
    </source>
</evidence>
<name>A0A8H6I1F4_9AGAR</name>
<dbReference type="OrthoDB" id="3139566at2759"/>
<keyword evidence="2" id="KW-1185">Reference proteome</keyword>
<dbReference type="AlphaFoldDB" id="A0A8H6I1F4"/>
<dbReference type="Proteomes" id="UP000521943">
    <property type="component" value="Unassembled WGS sequence"/>
</dbReference>
<sequence length="404" mass="45844">MSSKHSAVVASHVCRDWRRLVLNTPLFWSSLHIRIPGFGEGKSVEDTVKMFGSELEKCKGVVATWLLRSGSCPLKLRVDSPYVPQYCIRAHSQLHTVLIDLIYVSAYRWKHIRFNFFLRTAHMLRLLEIAPKDVPHIETIHAELYPLQGYDTSAILDKVTDLHVDTVTKRALGPAAFDDSDTPFTSSHQVLELLRAFPNLVRGSFYLEWEDEHTYAKADTPVVTLRRLKALTLEGDLSRELEWPISRMGSGLVELIEHCGEDLDSLTIWQESLDKDALGHCLTYLPNLEKLRILETKHDLVFGSCGFAQTKDIYLLDRLSRRFQSPGSLVDEALYLPKLQVLEICLHNCSGDHIEKAFVAFIIARRKSFDSGMGCIRDVHELQDVDAGVNFDNFVLRITAPKGS</sequence>
<reference evidence="1 2" key="1">
    <citation type="submission" date="2020-07" db="EMBL/GenBank/DDBJ databases">
        <title>Comparative genomics of pyrophilous fungi reveals a link between fire events and developmental genes.</title>
        <authorList>
            <consortium name="DOE Joint Genome Institute"/>
            <person name="Steindorff A.S."/>
            <person name="Carver A."/>
            <person name="Calhoun S."/>
            <person name="Stillman K."/>
            <person name="Liu H."/>
            <person name="Lipzen A."/>
            <person name="Pangilinan J."/>
            <person name="Labutti K."/>
            <person name="Bruns T.D."/>
            <person name="Grigoriev I.V."/>
        </authorList>
    </citation>
    <scope>NUCLEOTIDE SEQUENCE [LARGE SCALE GENOMIC DNA]</scope>
    <source>
        <strain evidence="1 2">CBS 144469</strain>
    </source>
</reference>